<organism evidence="2 3">
    <name type="scientific">Dichotomopilus funicola</name>
    <dbReference type="NCBI Taxonomy" id="1934379"/>
    <lineage>
        <taxon>Eukaryota</taxon>
        <taxon>Fungi</taxon>
        <taxon>Dikarya</taxon>
        <taxon>Ascomycota</taxon>
        <taxon>Pezizomycotina</taxon>
        <taxon>Sordariomycetes</taxon>
        <taxon>Sordariomycetidae</taxon>
        <taxon>Sordariales</taxon>
        <taxon>Chaetomiaceae</taxon>
        <taxon>Dichotomopilus</taxon>
    </lineage>
</organism>
<gene>
    <name evidence="2" type="ORF">C8A04DRAFT_38033</name>
</gene>
<evidence type="ECO:0000313" key="2">
    <source>
        <dbReference type="EMBL" id="KAK4142819.1"/>
    </source>
</evidence>
<accession>A0AAN6V1P2</accession>
<dbReference type="InterPro" id="IPR010730">
    <property type="entry name" value="HET"/>
</dbReference>
<name>A0AAN6V1P2_9PEZI</name>
<evidence type="ECO:0000313" key="3">
    <source>
        <dbReference type="Proteomes" id="UP001302676"/>
    </source>
</evidence>
<dbReference type="EMBL" id="MU853593">
    <property type="protein sequence ID" value="KAK4142819.1"/>
    <property type="molecule type" value="Genomic_DNA"/>
</dbReference>
<dbReference type="PANTHER" id="PTHR33112">
    <property type="entry name" value="DOMAIN PROTEIN, PUTATIVE-RELATED"/>
    <property type="match status" value="1"/>
</dbReference>
<reference evidence="2" key="2">
    <citation type="submission" date="2023-05" db="EMBL/GenBank/DDBJ databases">
        <authorList>
            <consortium name="Lawrence Berkeley National Laboratory"/>
            <person name="Steindorff A."/>
            <person name="Hensen N."/>
            <person name="Bonometti L."/>
            <person name="Westerberg I."/>
            <person name="Brannstrom I.O."/>
            <person name="Guillou S."/>
            <person name="Cros-Aarteil S."/>
            <person name="Calhoun S."/>
            <person name="Haridas S."/>
            <person name="Kuo A."/>
            <person name="Mondo S."/>
            <person name="Pangilinan J."/>
            <person name="Riley R."/>
            <person name="Labutti K."/>
            <person name="Andreopoulos B."/>
            <person name="Lipzen A."/>
            <person name="Chen C."/>
            <person name="Yanf M."/>
            <person name="Daum C."/>
            <person name="Ng V."/>
            <person name="Clum A."/>
            <person name="Ohm R."/>
            <person name="Martin F."/>
            <person name="Silar P."/>
            <person name="Natvig D."/>
            <person name="Lalanne C."/>
            <person name="Gautier V."/>
            <person name="Ament-Velasquez S.L."/>
            <person name="Kruys A."/>
            <person name="Hutchinson M.I."/>
            <person name="Powell A.J."/>
            <person name="Barry K."/>
            <person name="Miller A.N."/>
            <person name="Grigoriev I.V."/>
            <person name="Debuchy R."/>
            <person name="Gladieux P."/>
            <person name="Thoren M.H."/>
            <person name="Johannesson H."/>
        </authorList>
    </citation>
    <scope>NUCLEOTIDE SEQUENCE</scope>
    <source>
        <strain evidence="2">CBS 141.50</strain>
    </source>
</reference>
<reference evidence="2" key="1">
    <citation type="journal article" date="2023" name="Mol. Phylogenet. Evol.">
        <title>Genome-scale phylogeny and comparative genomics of the fungal order Sordariales.</title>
        <authorList>
            <person name="Hensen N."/>
            <person name="Bonometti L."/>
            <person name="Westerberg I."/>
            <person name="Brannstrom I.O."/>
            <person name="Guillou S."/>
            <person name="Cros-Aarteil S."/>
            <person name="Calhoun S."/>
            <person name="Haridas S."/>
            <person name="Kuo A."/>
            <person name="Mondo S."/>
            <person name="Pangilinan J."/>
            <person name="Riley R."/>
            <person name="LaButti K."/>
            <person name="Andreopoulos B."/>
            <person name="Lipzen A."/>
            <person name="Chen C."/>
            <person name="Yan M."/>
            <person name="Daum C."/>
            <person name="Ng V."/>
            <person name="Clum A."/>
            <person name="Steindorff A."/>
            <person name="Ohm R.A."/>
            <person name="Martin F."/>
            <person name="Silar P."/>
            <person name="Natvig D.O."/>
            <person name="Lalanne C."/>
            <person name="Gautier V."/>
            <person name="Ament-Velasquez S.L."/>
            <person name="Kruys A."/>
            <person name="Hutchinson M.I."/>
            <person name="Powell A.J."/>
            <person name="Barry K."/>
            <person name="Miller A.N."/>
            <person name="Grigoriev I.V."/>
            <person name="Debuchy R."/>
            <person name="Gladieux P."/>
            <person name="Hiltunen Thoren M."/>
            <person name="Johannesson H."/>
        </authorList>
    </citation>
    <scope>NUCLEOTIDE SEQUENCE</scope>
    <source>
        <strain evidence="2">CBS 141.50</strain>
    </source>
</reference>
<sequence length="780" mass="86999">MLAKSQIMPESQLWRAVDAVLGLLPTSVPGSDLLWAISDESWQEQCEGCDRVCEILRWGEVHRRRDHAFQGCSPSSIVHESYLELDRCAANSGCDTCRTLRQAFLLNQITKQDAERLQHPENQWPIHASLHLISNGDAMLELAIKSPKSTLFSATVHLSNQPCDRAGNLTQHTPGLRPDLSSLRQAINDCHHRHECSSRYRWSRRNPSWLLKILSDGAVQLVEGPPEPVDYAVLSYSWGDPASMPAEEWARIKGAGTKTTNGRPVSERLNPFSIQELPETMQDAITISSSLGVSYIWIDNVCIPKGTNWDTEASLMHEVYGNSVFTLVASSSTKATDRLLYDRQAWAHPIKPSQLRESWWLHNTQLPLDRVRLESPVSLRAWTLQEERLSPRIVYWAGQQWYWSCLECQVSETEALEQFPRADIDSLDTKTISSIPVLPCPSSSPSSSSSPPNCTQRFLEFCRTGDERLLHEEWLDIVDAYTRRDLVAPRDRFLAIAGLAVRFYNAKAGNGGAVITEAYLAGLWRDDFAHHLAWSVINAADSRQNLQHIAPSWSWASLPLRVTTRTKTTSPFRQAQQFQFLSVEHIDAASSPLPRPVNTGDPSTDYINRGRAVEERGRGVKVVQVQGRVRRFISSDASCVPWGTIERERGGRPGFDFGAFPGQSLYARHGGNGRILSKDAHSGEVVGQLDYLAVKNPPEGNALIEVESVEALPYVGSGCEKEIVCLELGELAMLLLIPMSGSSSRQGQAGESFRRVGVAVGYESRKGFFYGCETKKVLLV</sequence>
<feature type="domain" description="Heterokaryon incompatibility" evidence="1">
    <location>
        <begin position="231"/>
        <end position="386"/>
    </location>
</feature>
<dbReference type="GeneID" id="87820702"/>
<proteinExistence type="predicted"/>
<dbReference type="Pfam" id="PF06985">
    <property type="entry name" value="HET"/>
    <property type="match status" value="1"/>
</dbReference>
<dbReference type="PANTHER" id="PTHR33112:SF16">
    <property type="entry name" value="HETEROKARYON INCOMPATIBILITY DOMAIN-CONTAINING PROTEIN"/>
    <property type="match status" value="1"/>
</dbReference>
<dbReference type="RefSeq" id="XP_062636190.1">
    <property type="nucleotide sequence ID" value="XM_062784089.1"/>
</dbReference>
<comment type="caution">
    <text evidence="2">The sequence shown here is derived from an EMBL/GenBank/DDBJ whole genome shotgun (WGS) entry which is preliminary data.</text>
</comment>
<dbReference type="AlphaFoldDB" id="A0AAN6V1P2"/>
<dbReference type="Proteomes" id="UP001302676">
    <property type="component" value="Unassembled WGS sequence"/>
</dbReference>
<protein>
    <submittedName>
        <fullName evidence="2">Heterokaryon incompatibility protein-domain-containing protein</fullName>
    </submittedName>
</protein>
<evidence type="ECO:0000259" key="1">
    <source>
        <dbReference type="Pfam" id="PF06985"/>
    </source>
</evidence>
<keyword evidence="3" id="KW-1185">Reference proteome</keyword>